<dbReference type="Gene3D" id="3.50.50.60">
    <property type="entry name" value="FAD/NAD(P)-binding domain"/>
    <property type="match status" value="1"/>
</dbReference>
<gene>
    <name evidence="5" type="ORF">ACFQS1_17515</name>
</gene>
<proteinExistence type="predicted"/>
<evidence type="ECO:0000256" key="3">
    <source>
        <dbReference type="SAM" id="MobiDB-lite"/>
    </source>
</evidence>
<name>A0ABW2HT22_9ACTN</name>
<organism evidence="5 6">
    <name type="scientific">Paractinoplanes rhizophilus</name>
    <dbReference type="NCBI Taxonomy" id="1416877"/>
    <lineage>
        <taxon>Bacteria</taxon>
        <taxon>Bacillati</taxon>
        <taxon>Actinomycetota</taxon>
        <taxon>Actinomycetes</taxon>
        <taxon>Micromonosporales</taxon>
        <taxon>Micromonosporaceae</taxon>
        <taxon>Paractinoplanes</taxon>
    </lineage>
</organism>
<dbReference type="PRINTS" id="PR00420">
    <property type="entry name" value="RNGMNOXGNASE"/>
</dbReference>
<dbReference type="EMBL" id="JBHTBJ010000011">
    <property type="protein sequence ID" value="MFC7275791.1"/>
    <property type="molecule type" value="Genomic_DNA"/>
</dbReference>
<sequence>MRITCVGGGPAGLYFAILATRAGHDVTVLERNPAGVTYGWGVVFWDDLLDDLFRHDPVSARRIWDAACKWDEYEVRVTGKPVSHLAGYGFSLGRHRLLDILAERATELGADLRYRADVEHLPDADLVVVCDGAGSRIREREAAHFGAEVELGRNRYIWLGTPHVFRTFTFGFEKTEAGWIWFHAYPFTDEASTFIAECTPQTWAALGFGELTGRDGCDLLGTIFARHLDGEPLIDQRAETGGTGWLTFRRVTNRRWDHGNVVLMGDAAHTTHFAIGSGTKLAMQDAMALAASLATADDLPVALERYENARRSRLAPLQEAAKASSEWFERMPQYGDLPAKRFSYALSNRRGDYPLWRYLLHLTTQSGPPRAMLRWALTLRRWSRARRRAGLAGPAGGAQHRRDPAHVGG</sequence>
<keyword evidence="5" id="KW-0503">Monooxygenase</keyword>
<dbReference type="InterPro" id="IPR036188">
    <property type="entry name" value="FAD/NAD-bd_sf"/>
</dbReference>
<evidence type="ECO:0000259" key="4">
    <source>
        <dbReference type="Pfam" id="PF01494"/>
    </source>
</evidence>
<feature type="region of interest" description="Disordered" evidence="3">
    <location>
        <begin position="390"/>
        <end position="409"/>
    </location>
</feature>
<keyword evidence="2" id="KW-0520">NAD</keyword>
<dbReference type="RefSeq" id="WP_378969310.1">
    <property type="nucleotide sequence ID" value="NZ_JBHTBJ010000011.1"/>
</dbReference>
<dbReference type="InterPro" id="IPR050631">
    <property type="entry name" value="PheA/TfdB_FAD_monoxygenase"/>
</dbReference>
<dbReference type="PANTHER" id="PTHR43476:SF4">
    <property type="entry name" value="BLR0106 PROTEIN"/>
    <property type="match status" value="1"/>
</dbReference>
<evidence type="ECO:0000256" key="2">
    <source>
        <dbReference type="ARBA" id="ARBA00023027"/>
    </source>
</evidence>
<feature type="compositionally biased region" description="Basic and acidic residues" evidence="3">
    <location>
        <begin position="400"/>
        <end position="409"/>
    </location>
</feature>
<accession>A0ABW2HT22</accession>
<reference evidence="6" key="1">
    <citation type="journal article" date="2019" name="Int. J. Syst. Evol. Microbiol.">
        <title>The Global Catalogue of Microorganisms (GCM) 10K type strain sequencing project: providing services to taxonomists for standard genome sequencing and annotation.</title>
        <authorList>
            <consortium name="The Broad Institute Genomics Platform"/>
            <consortium name="The Broad Institute Genome Sequencing Center for Infectious Disease"/>
            <person name="Wu L."/>
            <person name="Ma J."/>
        </authorList>
    </citation>
    <scope>NUCLEOTIDE SEQUENCE [LARGE SCALE GENOMIC DNA]</scope>
    <source>
        <strain evidence="6">XZYJT-10</strain>
    </source>
</reference>
<dbReference type="InterPro" id="IPR002938">
    <property type="entry name" value="FAD-bd"/>
</dbReference>
<dbReference type="Proteomes" id="UP001596548">
    <property type="component" value="Unassembled WGS sequence"/>
</dbReference>
<dbReference type="GO" id="GO:0004497">
    <property type="term" value="F:monooxygenase activity"/>
    <property type="evidence" value="ECO:0007669"/>
    <property type="project" value="UniProtKB-KW"/>
</dbReference>
<keyword evidence="1" id="KW-0560">Oxidoreductase</keyword>
<dbReference type="SUPFAM" id="SSF51905">
    <property type="entry name" value="FAD/NAD(P)-binding domain"/>
    <property type="match status" value="1"/>
</dbReference>
<dbReference type="Pfam" id="PF13450">
    <property type="entry name" value="NAD_binding_8"/>
    <property type="match status" value="1"/>
</dbReference>
<feature type="domain" description="FAD-binding" evidence="4">
    <location>
        <begin position="246"/>
        <end position="313"/>
    </location>
</feature>
<evidence type="ECO:0000313" key="5">
    <source>
        <dbReference type="EMBL" id="MFC7275791.1"/>
    </source>
</evidence>
<dbReference type="Pfam" id="PF01494">
    <property type="entry name" value="FAD_binding_3"/>
    <property type="match status" value="1"/>
</dbReference>
<dbReference type="PANTHER" id="PTHR43476">
    <property type="entry name" value="3-(3-HYDROXY-PHENYL)PROPIONATE/3-HYDROXYCINNAMIC ACID HYDROXYLASE"/>
    <property type="match status" value="1"/>
</dbReference>
<evidence type="ECO:0000313" key="6">
    <source>
        <dbReference type="Proteomes" id="UP001596548"/>
    </source>
</evidence>
<keyword evidence="6" id="KW-1185">Reference proteome</keyword>
<dbReference type="Gene3D" id="3.30.9.20">
    <property type="match status" value="1"/>
</dbReference>
<comment type="caution">
    <text evidence="5">The sequence shown here is derived from an EMBL/GenBank/DDBJ whole genome shotgun (WGS) entry which is preliminary data.</text>
</comment>
<evidence type="ECO:0000256" key="1">
    <source>
        <dbReference type="ARBA" id="ARBA00023002"/>
    </source>
</evidence>
<protein>
    <submittedName>
        <fullName evidence="5">FAD-dependent monooxygenase</fullName>
    </submittedName>
</protein>